<dbReference type="SUPFAM" id="SSF140931">
    <property type="entry name" value="Fic-like"/>
    <property type="match status" value="1"/>
</dbReference>
<dbReference type="KEGG" id="anf:AQPE_2739"/>
<evidence type="ECO:0000313" key="3">
    <source>
        <dbReference type="Proteomes" id="UP001193389"/>
    </source>
</evidence>
<accession>A0A5K7SAU0</accession>
<dbReference type="InterPro" id="IPR053737">
    <property type="entry name" value="Type_II_TA_Toxin"/>
</dbReference>
<dbReference type="EMBL" id="AP018694">
    <property type="protein sequence ID" value="BBE18576.1"/>
    <property type="molecule type" value="Genomic_DNA"/>
</dbReference>
<dbReference type="InterPro" id="IPR036597">
    <property type="entry name" value="Fido-like_dom_sf"/>
</dbReference>
<dbReference type="Gene3D" id="1.20.120.1870">
    <property type="entry name" value="Fic/DOC protein, Fido domain"/>
    <property type="match status" value="1"/>
</dbReference>
<dbReference type="RefSeq" id="WP_318346904.1">
    <property type="nucleotide sequence ID" value="NZ_AP018694.1"/>
</dbReference>
<dbReference type="Pfam" id="PF02661">
    <property type="entry name" value="Fic"/>
    <property type="match status" value="1"/>
</dbReference>
<reference evidence="2" key="1">
    <citation type="journal article" date="2020" name="Int. J. Syst. Evol. Microbiol.">
        <title>Aquipluma nitroreducens gen. nov. sp. nov., a novel facultatively anaerobic bacterium isolated from a freshwater lake.</title>
        <authorList>
            <person name="Watanabe M."/>
            <person name="Kojima H."/>
            <person name="Fukui M."/>
        </authorList>
    </citation>
    <scope>NUCLEOTIDE SEQUENCE</scope>
    <source>
        <strain evidence="2">MeG22</strain>
    </source>
</reference>
<protein>
    <submittedName>
        <fullName evidence="2">Death-on-curing family protein</fullName>
    </submittedName>
</protein>
<dbReference type="InterPro" id="IPR003812">
    <property type="entry name" value="Fido"/>
</dbReference>
<evidence type="ECO:0000259" key="1">
    <source>
        <dbReference type="PROSITE" id="PS51459"/>
    </source>
</evidence>
<organism evidence="2 3">
    <name type="scientific">Aquipluma nitroreducens</name>
    <dbReference type="NCBI Taxonomy" id="2010828"/>
    <lineage>
        <taxon>Bacteria</taxon>
        <taxon>Pseudomonadati</taxon>
        <taxon>Bacteroidota</taxon>
        <taxon>Bacteroidia</taxon>
        <taxon>Marinilabiliales</taxon>
        <taxon>Prolixibacteraceae</taxon>
        <taxon>Aquipluma</taxon>
    </lineage>
</organism>
<dbReference type="InterPro" id="IPR006440">
    <property type="entry name" value="Doc"/>
</dbReference>
<keyword evidence="3" id="KW-1185">Reference proteome</keyword>
<dbReference type="PROSITE" id="PS51459">
    <property type="entry name" value="FIDO"/>
    <property type="match status" value="1"/>
</dbReference>
<sequence>MIYLTKEQAEITHKETVRLSGGGSSEVLNIGYLYSVLEHIQNDDYYPTFEEKLTHLIWSINKNHSFADGNKRLSITLAAQFLLFNGYLYCLERFLREMENISYHLAASRIEKELLQRFVHSFLENEFDFDEELKLDYLMACGNGQIGFDE</sequence>
<dbReference type="NCBIfam" id="TIGR01550">
    <property type="entry name" value="DOC_P1"/>
    <property type="match status" value="1"/>
</dbReference>
<gene>
    <name evidence="2" type="ORF">AQPE_2739</name>
</gene>
<dbReference type="GO" id="GO:0016301">
    <property type="term" value="F:kinase activity"/>
    <property type="evidence" value="ECO:0007669"/>
    <property type="project" value="InterPro"/>
</dbReference>
<name>A0A5K7SAU0_9BACT</name>
<evidence type="ECO:0000313" key="2">
    <source>
        <dbReference type="EMBL" id="BBE18576.1"/>
    </source>
</evidence>
<feature type="domain" description="Fido" evidence="1">
    <location>
        <begin position="4"/>
        <end position="124"/>
    </location>
</feature>
<dbReference type="Proteomes" id="UP001193389">
    <property type="component" value="Chromosome"/>
</dbReference>
<proteinExistence type="predicted"/>
<dbReference type="AlphaFoldDB" id="A0A5K7SAU0"/>